<reference evidence="3" key="1">
    <citation type="journal article" date="2019" name="Int. J. Syst. Evol. Microbiol.">
        <title>The Global Catalogue of Microorganisms (GCM) 10K type strain sequencing project: providing services to taxonomists for standard genome sequencing and annotation.</title>
        <authorList>
            <consortium name="The Broad Institute Genomics Platform"/>
            <consortium name="The Broad Institute Genome Sequencing Center for Infectious Disease"/>
            <person name="Wu L."/>
            <person name="Ma J."/>
        </authorList>
    </citation>
    <scope>NUCLEOTIDE SEQUENCE [LARGE SCALE GENOMIC DNA]</scope>
    <source>
        <strain evidence="3">KCTC 13128</strain>
    </source>
</reference>
<dbReference type="InterPro" id="IPR024529">
    <property type="entry name" value="ECF_trnsprt_substrate-spec"/>
</dbReference>
<dbReference type="Pfam" id="PF12822">
    <property type="entry name" value="ECF_trnsprt"/>
    <property type="match status" value="1"/>
</dbReference>
<feature type="transmembrane region" description="Helical" evidence="1">
    <location>
        <begin position="93"/>
        <end position="118"/>
    </location>
</feature>
<keyword evidence="1" id="KW-0812">Transmembrane</keyword>
<keyword evidence="1" id="KW-1133">Transmembrane helix</keyword>
<accession>A0ABV7CRA7</accession>
<protein>
    <submittedName>
        <fullName evidence="2">ECF transporter S component</fullName>
    </submittedName>
</protein>
<feature type="transmembrane region" description="Helical" evidence="1">
    <location>
        <begin position="34"/>
        <end position="58"/>
    </location>
</feature>
<organism evidence="2 3">
    <name type="scientific">Virgibacillus xinjiangensis</name>
    <dbReference type="NCBI Taxonomy" id="393090"/>
    <lineage>
        <taxon>Bacteria</taxon>
        <taxon>Bacillati</taxon>
        <taxon>Bacillota</taxon>
        <taxon>Bacilli</taxon>
        <taxon>Bacillales</taxon>
        <taxon>Bacillaceae</taxon>
        <taxon>Virgibacillus</taxon>
    </lineage>
</organism>
<comment type="caution">
    <text evidence="2">The sequence shown here is derived from an EMBL/GenBank/DDBJ whole genome shotgun (WGS) entry which is preliminary data.</text>
</comment>
<feature type="transmembrane region" description="Helical" evidence="1">
    <location>
        <begin position="139"/>
        <end position="157"/>
    </location>
</feature>
<sequence length="167" mass="18441">MNTYRLTLLALLAAMAVVGRAAFAFLPNVQPVTSIIIICGIFLGPLSAVLLSLITVFLSNMLLGMGIWTVWQIVSWALIGLLSGWIGKLHRRMPVAVLVGFAIFCGYLYGFVVSLTTYQITGKFLPYYIAGLPFDTFHALGNGIFILIFYPLTAVFFKKFKKNHLSV</sequence>
<feature type="transmembrane region" description="Helical" evidence="1">
    <location>
        <begin position="65"/>
        <end position="87"/>
    </location>
</feature>
<gene>
    <name evidence="2" type="ORF">ACFOGI_01650</name>
</gene>
<evidence type="ECO:0000313" key="3">
    <source>
        <dbReference type="Proteomes" id="UP001595279"/>
    </source>
</evidence>
<proteinExistence type="predicted"/>
<dbReference type="EMBL" id="JBHRSA010000004">
    <property type="protein sequence ID" value="MFC3038956.1"/>
    <property type="molecule type" value="Genomic_DNA"/>
</dbReference>
<evidence type="ECO:0000256" key="1">
    <source>
        <dbReference type="SAM" id="Phobius"/>
    </source>
</evidence>
<dbReference type="Proteomes" id="UP001595279">
    <property type="component" value="Unassembled WGS sequence"/>
</dbReference>
<keyword evidence="1" id="KW-0472">Membrane</keyword>
<dbReference type="Gene3D" id="1.10.1760.20">
    <property type="match status" value="1"/>
</dbReference>
<evidence type="ECO:0000313" key="2">
    <source>
        <dbReference type="EMBL" id="MFC3038956.1"/>
    </source>
</evidence>
<dbReference type="RefSeq" id="WP_390267427.1">
    <property type="nucleotide sequence ID" value="NZ_JBHRSA010000004.1"/>
</dbReference>
<name>A0ABV7CRA7_9BACI</name>
<keyword evidence="3" id="KW-1185">Reference proteome</keyword>